<reference evidence="2 3" key="1">
    <citation type="submission" date="2014-04" db="EMBL/GenBank/DDBJ databases">
        <authorList>
            <consortium name="DOE Joint Genome Institute"/>
            <person name="Kuo A."/>
            <person name="Kohler A."/>
            <person name="Jargeat P."/>
            <person name="Nagy L.G."/>
            <person name="Floudas D."/>
            <person name="Copeland A."/>
            <person name="Barry K.W."/>
            <person name="Cichocki N."/>
            <person name="Veneault-Fourrey C."/>
            <person name="LaButti K."/>
            <person name="Lindquist E.A."/>
            <person name="Lipzen A."/>
            <person name="Lundell T."/>
            <person name="Morin E."/>
            <person name="Murat C."/>
            <person name="Sun H."/>
            <person name="Tunlid A."/>
            <person name="Henrissat B."/>
            <person name="Grigoriev I.V."/>
            <person name="Hibbett D.S."/>
            <person name="Martin F."/>
            <person name="Nordberg H.P."/>
            <person name="Cantor M.N."/>
            <person name="Hua S.X."/>
        </authorList>
    </citation>
    <scope>NUCLEOTIDE SEQUENCE [LARGE SCALE GENOMIC DNA]</scope>
    <source>
        <strain evidence="2 3">Ve08.2h10</strain>
    </source>
</reference>
<dbReference type="STRING" id="930991.A0A0D0DKR9"/>
<dbReference type="Proteomes" id="UP000054538">
    <property type="component" value="Unassembled WGS sequence"/>
</dbReference>
<name>A0A0D0DKR9_9AGAM</name>
<dbReference type="AlphaFoldDB" id="A0A0D0DKR9"/>
<dbReference type="OrthoDB" id="5598396at2759"/>
<dbReference type="InterPro" id="IPR010998">
    <property type="entry name" value="Integrase_recombinase_N"/>
</dbReference>
<dbReference type="SUPFAM" id="SSF47823">
    <property type="entry name" value="lambda integrase-like, N-terminal domain"/>
    <property type="match status" value="1"/>
</dbReference>
<keyword evidence="3" id="KW-1185">Reference proteome</keyword>
<dbReference type="GO" id="GO:0003677">
    <property type="term" value="F:DNA binding"/>
    <property type="evidence" value="ECO:0007669"/>
    <property type="project" value="UniProtKB-KW"/>
</dbReference>
<protein>
    <recommendedName>
        <fullName evidence="4">Core-binding (CB) domain-containing protein</fullName>
    </recommendedName>
</protein>
<dbReference type="InParanoid" id="A0A0D0DKR9"/>
<dbReference type="EMBL" id="KN825346">
    <property type="protein sequence ID" value="KIK91803.1"/>
    <property type="molecule type" value="Genomic_DNA"/>
</dbReference>
<evidence type="ECO:0000313" key="3">
    <source>
        <dbReference type="Proteomes" id="UP000054538"/>
    </source>
</evidence>
<accession>A0A0D0DKR9</accession>
<evidence type="ECO:0000313" key="2">
    <source>
        <dbReference type="EMBL" id="KIK91803.1"/>
    </source>
</evidence>
<dbReference type="Gene3D" id="1.10.150.130">
    <property type="match status" value="1"/>
</dbReference>
<gene>
    <name evidence="2" type="ORF">PAXRUDRAFT_67497</name>
</gene>
<sequence length="88" mass="10072">AWSLEWLSIKRSIALRMALSSSTQANYSSALNSYLTFCKLHHIHPEHTTDTLSYYIAYMSHHIKPCSVHTCLTGITKELEPYYPQVNA</sequence>
<feature type="non-terminal residue" evidence="2">
    <location>
        <position position="1"/>
    </location>
</feature>
<proteinExistence type="predicted"/>
<reference evidence="3" key="2">
    <citation type="submission" date="2015-01" db="EMBL/GenBank/DDBJ databases">
        <title>Evolutionary Origins and Diversification of the Mycorrhizal Mutualists.</title>
        <authorList>
            <consortium name="DOE Joint Genome Institute"/>
            <consortium name="Mycorrhizal Genomics Consortium"/>
            <person name="Kohler A."/>
            <person name="Kuo A."/>
            <person name="Nagy L.G."/>
            <person name="Floudas D."/>
            <person name="Copeland A."/>
            <person name="Barry K.W."/>
            <person name="Cichocki N."/>
            <person name="Veneault-Fourrey C."/>
            <person name="LaButti K."/>
            <person name="Lindquist E.A."/>
            <person name="Lipzen A."/>
            <person name="Lundell T."/>
            <person name="Morin E."/>
            <person name="Murat C."/>
            <person name="Riley R."/>
            <person name="Ohm R."/>
            <person name="Sun H."/>
            <person name="Tunlid A."/>
            <person name="Henrissat B."/>
            <person name="Grigoriev I.V."/>
            <person name="Hibbett D.S."/>
            <person name="Martin F."/>
        </authorList>
    </citation>
    <scope>NUCLEOTIDE SEQUENCE [LARGE SCALE GENOMIC DNA]</scope>
    <source>
        <strain evidence="3">Ve08.2h10</strain>
    </source>
</reference>
<keyword evidence="1" id="KW-0238">DNA-binding</keyword>
<organism evidence="2 3">
    <name type="scientific">Paxillus rubicundulus Ve08.2h10</name>
    <dbReference type="NCBI Taxonomy" id="930991"/>
    <lineage>
        <taxon>Eukaryota</taxon>
        <taxon>Fungi</taxon>
        <taxon>Dikarya</taxon>
        <taxon>Basidiomycota</taxon>
        <taxon>Agaricomycotina</taxon>
        <taxon>Agaricomycetes</taxon>
        <taxon>Agaricomycetidae</taxon>
        <taxon>Boletales</taxon>
        <taxon>Paxilineae</taxon>
        <taxon>Paxillaceae</taxon>
        <taxon>Paxillus</taxon>
    </lineage>
</organism>
<evidence type="ECO:0008006" key="4">
    <source>
        <dbReference type="Google" id="ProtNLM"/>
    </source>
</evidence>
<dbReference type="HOGENOM" id="CLU_2475017_0_0_1"/>
<feature type="non-terminal residue" evidence="2">
    <location>
        <position position="88"/>
    </location>
</feature>
<evidence type="ECO:0000256" key="1">
    <source>
        <dbReference type="ARBA" id="ARBA00023125"/>
    </source>
</evidence>